<gene>
    <name evidence="4" type="ORF">AACH06_10135</name>
</gene>
<evidence type="ECO:0000313" key="4">
    <source>
        <dbReference type="EMBL" id="MEK8031173.1"/>
    </source>
</evidence>
<organism evidence="4 5">
    <name type="scientific">Ideonella lacteola</name>
    <dbReference type="NCBI Taxonomy" id="2984193"/>
    <lineage>
        <taxon>Bacteria</taxon>
        <taxon>Pseudomonadati</taxon>
        <taxon>Pseudomonadota</taxon>
        <taxon>Betaproteobacteria</taxon>
        <taxon>Burkholderiales</taxon>
        <taxon>Sphaerotilaceae</taxon>
        <taxon>Ideonella</taxon>
    </lineage>
</organism>
<comment type="caution">
    <text evidence="4">The sequence shown here is derived from an EMBL/GenBank/DDBJ whole genome shotgun (WGS) entry which is preliminary data.</text>
</comment>
<keyword evidence="5" id="KW-1185">Reference proteome</keyword>
<evidence type="ECO:0000256" key="2">
    <source>
        <dbReference type="ARBA" id="ARBA00022737"/>
    </source>
</evidence>
<dbReference type="EMBL" id="JBBUTG010000005">
    <property type="protein sequence ID" value="MEK8031173.1"/>
    <property type="molecule type" value="Genomic_DNA"/>
</dbReference>
<feature type="signal peptide" evidence="3">
    <location>
        <begin position="1"/>
        <end position="29"/>
    </location>
</feature>
<dbReference type="Proteomes" id="UP001371218">
    <property type="component" value="Unassembled WGS sequence"/>
</dbReference>
<dbReference type="InterPro" id="IPR037293">
    <property type="entry name" value="Gal_Oxidase_central_sf"/>
</dbReference>
<dbReference type="SUPFAM" id="SSF50965">
    <property type="entry name" value="Galactose oxidase, central domain"/>
    <property type="match status" value="2"/>
</dbReference>
<reference evidence="4 5" key="1">
    <citation type="submission" date="2024-04" db="EMBL/GenBank/DDBJ databases">
        <title>Novel species of the genus Ideonella isolated from streams.</title>
        <authorList>
            <person name="Lu H."/>
        </authorList>
    </citation>
    <scope>NUCLEOTIDE SEQUENCE [LARGE SCALE GENOMIC DNA]</scope>
    <source>
        <strain evidence="4 5">DXS29W</strain>
    </source>
</reference>
<dbReference type="PANTHER" id="PTHR46344:SF27">
    <property type="entry name" value="KELCH REPEAT SUPERFAMILY PROTEIN"/>
    <property type="match status" value="1"/>
</dbReference>
<name>A0ABU9BNY5_9BURK</name>
<feature type="chain" id="PRO_5045649041" evidence="3">
    <location>
        <begin position="30"/>
        <end position="527"/>
    </location>
</feature>
<evidence type="ECO:0000313" key="5">
    <source>
        <dbReference type="Proteomes" id="UP001371218"/>
    </source>
</evidence>
<dbReference type="InterPro" id="IPR006652">
    <property type="entry name" value="Kelch_1"/>
</dbReference>
<keyword evidence="3" id="KW-0732">Signal</keyword>
<evidence type="ECO:0000256" key="3">
    <source>
        <dbReference type="SAM" id="SignalP"/>
    </source>
</evidence>
<accession>A0ABU9BNY5</accession>
<dbReference type="Gene3D" id="2.130.10.80">
    <property type="entry name" value="Galactose oxidase/kelch, beta-propeller"/>
    <property type="match status" value="2"/>
</dbReference>
<keyword evidence="1" id="KW-0880">Kelch repeat</keyword>
<dbReference type="InterPro" id="IPR011043">
    <property type="entry name" value="Gal_Oxase/kelch_b-propeller"/>
</dbReference>
<protein>
    <submittedName>
        <fullName evidence="4">Kelch repeat-containing protein</fullName>
    </submittedName>
</protein>
<proteinExistence type="predicted"/>
<dbReference type="PANTHER" id="PTHR46344">
    <property type="entry name" value="OS02G0202900 PROTEIN"/>
    <property type="match status" value="1"/>
</dbReference>
<evidence type="ECO:0000256" key="1">
    <source>
        <dbReference type="ARBA" id="ARBA00022441"/>
    </source>
</evidence>
<dbReference type="RefSeq" id="WP_341425553.1">
    <property type="nucleotide sequence ID" value="NZ_JBBUTG010000005.1"/>
</dbReference>
<sequence length="527" mass="56033">MIDLASRKKWVRRACAVAAVSALTPLAQAATWTKLSNAPSGTIELLMLLTDGTVLAHSQDLPGTVWRKLTPAADGSYANGTWSDVARMGTGRVYFASHVTPDGNVWVLGGEYSGPNLDATWINTGEVYDTLANKWTPIAPHPESNYGDVPSMLLNGNKILAGSLSHNTSFIYDLKKKTWKQSGSKIYSDETSDEETWVKLPDGKVLTHDLFHSISANGAYAEAYDPKSQTWSSRSPSDGGSTGTIPALSSQFLGYETGPALTLRSADNRGKVLFIGATGHTAIYEVGSNNWLAGPDIMGTLNGKKVLFGADDAPAAELPSGHVILAADAAPTQGPFEAPTQLFDYDPVANTINPVSPAFPQAMSFPAYLTHMLMLPNGQMMFSYGTRDVWIYTPDGEAPKKAKPVPQSLHYDGNGQFTLTGLRMNGVSAGSGYGDDAESDENYPIVSFTTGNTVRYARTFNWDNTGVQQKKPSTVKLTLKAGTPAGVTQLVVSGAGVQSLPRCVTLTAEQVAGTGSPADVPIGRCAQ</sequence>
<dbReference type="Pfam" id="PF01344">
    <property type="entry name" value="Kelch_1"/>
    <property type="match status" value="1"/>
</dbReference>
<keyword evidence="2" id="KW-0677">Repeat</keyword>